<keyword evidence="2" id="KW-0732">Signal</keyword>
<feature type="region of interest" description="Disordered" evidence="1">
    <location>
        <begin position="54"/>
        <end position="81"/>
    </location>
</feature>
<dbReference type="AlphaFoldDB" id="B0RP43"/>
<feature type="signal peptide" evidence="2">
    <location>
        <begin position="1"/>
        <end position="23"/>
    </location>
</feature>
<feature type="chain" id="PRO_5002754787" evidence="2">
    <location>
        <begin position="24"/>
        <end position="97"/>
    </location>
</feature>
<accession>B0RP43</accession>
<protein>
    <submittedName>
        <fullName evidence="3">Exported peptide</fullName>
    </submittedName>
</protein>
<reference evidence="3 4" key="1">
    <citation type="journal article" date="2008" name="J. Biotechnol.">
        <title>The genome of Xanthomonas campestris pv. campestris B100 and its use for the reconstruction of metabolic pathways involved in xanthan biosynthesis.</title>
        <authorList>
            <person name="Vorholter F.J."/>
            <person name="Schneiker S."/>
            <person name="Goesmann A."/>
            <person name="Krause L."/>
            <person name="Bekel T."/>
            <person name="Kaiser O."/>
            <person name="Linke B."/>
            <person name="Patschkowski T."/>
            <person name="Ruckert C."/>
            <person name="Schmid J."/>
            <person name="Sidhu V.K."/>
            <person name="Sieber V."/>
            <person name="Tauch A."/>
            <person name="Watt S.A."/>
            <person name="Weisshaar B."/>
            <person name="Becker A."/>
            <person name="Niehaus K."/>
            <person name="Puhler A."/>
        </authorList>
    </citation>
    <scope>NUCLEOTIDE SEQUENCE [LARGE SCALE GENOMIC DNA]</scope>
    <source>
        <strain evidence="3 4">B100</strain>
    </source>
</reference>
<dbReference type="KEGG" id="xca:xcc-b100_0883"/>
<dbReference type="Proteomes" id="UP000001188">
    <property type="component" value="Chromosome"/>
</dbReference>
<name>B0RP43_XANCB</name>
<gene>
    <name evidence="3" type="ORF">XCCB100_0883</name>
</gene>
<dbReference type="EMBL" id="AM920689">
    <property type="protein sequence ID" value="CAP50228.1"/>
    <property type="molecule type" value="Genomic_DNA"/>
</dbReference>
<evidence type="ECO:0000256" key="2">
    <source>
        <dbReference type="SAM" id="SignalP"/>
    </source>
</evidence>
<evidence type="ECO:0000313" key="4">
    <source>
        <dbReference type="Proteomes" id="UP000001188"/>
    </source>
</evidence>
<feature type="compositionally biased region" description="Gly residues" evidence="1">
    <location>
        <begin position="72"/>
        <end position="81"/>
    </location>
</feature>
<sequence length="97" mass="10094">MKIKKATVLVAVIIAMNSSPVLAAQSLPTTSDKSFVQKIVDLVLQDDTSDLKYSRSSTLDASRNDFKPPSDKGGGGVPGTGGRCYTVGSGTVICQAM</sequence>
<proteinExistence type="predicted"/>
<dbReference type="HOGENOM" id="CLU_2345932_0_0_6"/>
<organism evidence="3 4">
    <name type="scientific">Xanthomonas campestris pv. campestris (strain B100)</name>
    <dbReference type="NCBI Taxonomy" id="509169"/>
    <lineage>
        <taxon>Bacteria</taxon>
        <taxon>Pseudomonadati</taxon>
        <taxon>Pseudomonadota</taxon>
        <taxon>Gammaproteobacteria</taxon>
        <taxon>Lysobacterales</taxon>
        <taxon>Lysobacteraceae</taxon>
        <taxon>Xanthomonas</taxon>
    </lineage>
</organism>
<evidence type="ECO:0000256" key="1">
    <source>
        <dbReference type="SAM" id="MobiDB-lite"/>
    </source>
</evidence>
<evidence type="ECO:0000313" key="3">
    <source>
        <dbReference type="EMBL" id="CAP50228.1"/>
    </source>
</evidence>